<dbReference type="PANTHER" id="PTHR30237:SF4">
    <property type="entry name" value="LD-CARBOXYPEPTIDASE C-TERMINAL DOMAIN-CONTAINING PROTEIN"/>
    <property type="match status" value="1"/>
</dbReference>
<dbReference type="PANTHER" id="PTHR30237">
    <property type="entry name" value="MURAMOYLTETRAPEPTIDE CARBOXYPEPTIDASE"/>
    <property type="match status" value="1"/>
</dbReference>
<protein>
    <submittedName>
        <fullName evidence="6">LD-carboxypeptidase</fullName>
    </submittedName>
</protein>
<dbReference type="InterPro" id="IPR040449">
    <property type="entry name" value="Peptidase_S66_N"/>
</dbReference>
<organism evidence="6 7">
    <name type="scientific">Candidatus Caccosoma faecigallinarum</name>
    <dbReference type="NCBI Taxonomy" id="2840720"/>
    <lineage>
        <taxon>Bacteria</taxon>
        <taxon>Bacillati</taxon>
        <taxon>Bacillota</taxon>
        <taxon>Bacillota incertae sedis</taxon>
        <taxon>Candidatus Caccosoma</taxon>
    </lineage>
</organism>
<evidence type="ECO:0000256" key="1">
    <source>
        <dbReference type="ARBA" id="ARBA00010233"/>
    </source>
</evidence>
<evidence type="ECO:0000259" key="5">
    <source>
        <dbReference type="Pfam" id="PF17676"/>
    </source>
</evidence>
<dbReference type="InterPro" id="IPR029062">
    <property type="entry name" value="Class_I_gatase-like"/>
</dbReference>
<comment type="caution">
    <text evidence="6">The sequence shown here is derived from an EMBL/GenBank/DDBJ whole genome shotgun (WGS) entry which is preliminary data.</text>
</comment>
<reference evidence="6" key="1">
    <citation type="submission" date="2020-10" db="EMBL/GenBank/DDBJ databases">
        <authorList>
            <person name="Gilroy R."/>
        </authorList>
    </citation>
    <scope>NUCLEOTIDE SEQUENCE</scope>
    <source>
        <strain evidence="6">14508</strain>
    </source>
</reference>
<dbReference type="Gene3D" id="3.40.50.10740">
    <property type="entry name" value="Class I glutamine amidotransferase-like"/>
    <property type="match status" value="1"/>
</dbReference>
<dbReference type="PIRSF" id="PIRSF028757">
    <property type="entry name" value="LD-carboxypeptidase"/>
    <property type="match status" value="1"/>
</dbReference>
<evidence type="ECO:0000313" key="6">
    <source>
        <dbReference type="EMBL" id="HIT17119.1"/>
    </source>
</evidence>
<evidence type="ECO:0000256" key="3">
    <source>
        <dbReference type="PIRSR" id="PIRSR028757-1"/>
    </source>
</evidence>
<gene>
    <name evidence="6" type="ORF">IAD04_01905</name>
</gene>
<dbReference type="Proteomes" id="UP000886893">
    <property type="component" value="Unassembled WGS sequence"/>
</dbReference>
<feature type="domain" description="LD-carboxypeptidase N-terminal" evidence="4">
    <location>
        <begin position="13"/>
        <end position="134"/>
    </location>
</feature>
<evidence type="ECO:0000256" key="2">
    <source>
        <dbReference type="ARBA" id="ARBA00022801"/>
    </source>
</evidence>
<dbReference type="GO" id="GO:0016787">
    <property type="term" value="F:hydrolase activity"/>
    <property type="evidence" value="ECO:0007669"/>
    <property type="project" value="UniProtKB-KW"/>
</dbReference>
<dbReference type="Gene3D" id="3.50.30.60">
    <property type="entry name" value="LD-carboxypeptidase A C-terminal domain-like"/>
    <property type="match status" value="1"/>
</dbReference>
<dbReference type="SUPFAM" id="SSF52317">
    <property type="entry name" value="Class I glutamine amidotransferase-like"/>
    <property type="match status" value="1"/>
</dbReference>
<dbReference type="AlphaFoldDB" id="A0A9D1G7L1"/>
<proteinExistence type="inferred from homology"/>
<dbReference type="CDD" id="cd07062">
    <property type="entry name" value="Peptidase_S66_mccF_like"/>
    <property type="match status" value="1"/>
</dbReference>
<reference evidence="6" key="2">
    <citation type="journal article" date="2021" name="PeerJ">
        <title>Extensive microbial diversity within the chicken gut microbiome revealed by metagenomics and culture.</title>
        <authorList>
            <person name="Gilroy R."/>
            <person name="Ravi A."/>
            <person name="Getino M."/>
            <person name="Pursley I."/>
            <person name="Horton D.L."/>
            <person name="Alikhan N.F."/>
            <person name="Baker D."/>
            <person name="Gharbi K."/>
            <person name="Hall N."/>
            <person name="Watson M."/>
            <person name="Adriaenssens E.M."/>
            <person name="Foster-Nyarko E."/>
            <person name="Jarju S."/>
            <person name="Secka A."/>
            <person name="Antonio M."/>
            <person name="Oren A."/>
            <person name="Chaudhuri R.R."/>
            <person name="La Ragione R."/>
            <person name="Hildebrand F."/>
            <person name="Pallen M.J."/>
        </authorList>
    </citation>
    <scope>NUCLEOTIDE SEQUENCE</scope>
    <source>
        <strain evidence="6">14508</strain>
    </source>
</reference>
<feature type="active site" description="Charge relay system" evidence="3">
    <location>
        <position position="335"/>
    </location>
</feature>
<dbReference type="InterPro" id="IPR003507">
    <property type="entry name" value="S66_fam"/>
</dbReference>
<dbReference type="InterPro" id="IPR027478">
    <property type="entry name" value="LdcA_N"/>
</dbReference>
<dbReference type="Pfam" id="PF17676">
    <property type="entry name" value="Peptidase_S66C"/>
    <property type="match status" value="1"/>
</dbReference>
<dbReference type="InterPro" id="IPR040921">
    <property type="entry name" value="Peptidase_S66C"/>
</dbReference>
<dbReference type="EMBL" id="DVKI01000058">
    <property type="protein sequence ID" value="HIT17119.1"/>
    <property type="molecule type" value="Genomic_DNA"/>
</dbReference>
<dbReference type="InterPro" id="IPR027461">
    <property type="entry name" value="Carboxypeptidase_A_C_sf"/>
</dbReference>
<sequence length="373" mass="42958">MIKPERLKKGDKIAIVSLSSGMIGDKQFIHKYFLGKKRLEEEFGLKVVAMPNALKGSTYLFEHPEARAKDMMAAFKDKSIKAIICAIGGEETYRLLPYIDFDVIKNNPKIFMGFSDSTTNHFMLYKAGVVSFYGPNIMCNFGEYGKMFDYEKKAILDILFGNSENYEIKSSEYWCDDFIPWDEKNINKTKSLKKDTKGYELLQGKGTVKGKLLGGNLEMISSMLGYFEDDWYEGDHDLGVNTKVFVDRYQIFPSKEEWKNKILFIETAEVKPTPKCFEKMLLTLADYGIIENINGMIVGKPQEEKYYEEYKEVLKRVIGKLRPDLPILYNVNFGHASPITIIPYGIECELDCKNKKLTLTERCLEDINKKEKI</sequence>
<evidence type="ECO:0000259" key="4">
    <source>
        <dbReference type="Pfam" id="PF02016"/>
    </source>
</evidence>
<keyword evidence="2" id="KW-0378">Hydrolase</keyword>
<feature type="active site" description="Charge relay system" evidence="3">
    <location>
        <position position="266"/>
    </location>
</feature>
<comment type="similarity">
    <text evidence="1">Belongs to the peptidase S66 family.</text>
</comment>
<feature type="active site" description="Nucleophile" evidence="3">
    <location>
        <position position="115"/>
    </location>
</feature>
<accession>A0A9D1G7L1</accession>
<name>A0A9D1G7L1_9FIRM</name>
<feature type="domain" description="LD-carboxypeptidase C-terminal" evidence="5">
    <location>
        <begin position="209"/>
        <end position="350"/>
    </location>
</feature>
<dbReference type="SUPFAM" id="SSF141986">
    <property type="entry name" value="LD-carboxypeptidase A C-terminal domain-like"/>
    <property type="match status" value="1"/>
</dbReference>
<evidence type="ECO:0000313" key="7">
    <source>
        <dbReference type="Proteomes" id="UP000886893"/>
    </source>
</evidence>
<dbReference type="Pfam" id="PF02016">
    <property type="entry name" value="Peptidase_S66"/>
    <property type="match status" value="1"/>
</dbReference>